<dbReference type="RefSeq" id="WP_338247441.1">
    <property type="nucleotide sequence ID" value="NZ_BSRI01000001.1"/>
</dbReference>
<dbReference type="InterPro" id="IPR036271">
    <property type="entry name" value="Tet_transcr_reg_TetR-rel_C_sf"/>
</dbReference>
<dbReference type="PANTHER" id="PTHR30328:SF54">
    <property type="entry name" value="HTH-TYPE TRANSCRIPTIONAL REPRESSOR SCO4008"/>
    <property type="match status" value="1"/>
</dbReference>
<feature type="DNA-binding region" description="H-T-H motif" evidence="2">
    <location>
        <begin position="32"/>
        <end position="51"/>
    </location>
</feature>
<dbReference type="PRINTS" id="PR00455">
    <property type="entry name" value="HTHTETR"/>
</dbReference>
<evidence type="ECO:0000256" key="1">
    <source>
        <dbReference type="ARBA" id="ARBA00023125"/>
    </source>
</evidence>
<dbReference type="Pfam" id="PF00440">
    <property type="entry name" value="TetR_N"/>
    <property type="match status" value="1"/>
</dbReference>
<keyword evidence="1 2" id="KW-0238">DNA-binding</keyword>
<proteinExistence type="predicted"/>
<dbReference type="InterPro" id="IPR009057">
    <property type="entry name" value="Homeodomain-like_sf"/>
</dbReference>
<sequence length="225" mass="25464">MSPDKRRGEATRETILMAAEDVFAEHGFEGARVDAIAEASGYNKTLIFRYFGDKLGLYVAVLKHADNTANELLARAFAPFLEDDTAFLSASQLRLFLETMLQTLFDYLLEHPRFVRMMTWEMAGGWRTYAQISSQFSTADRDQFELLFQRARSSGLLRSDFIPVLQLATVGQICLTYLASLPLYQVMLPGEDISSIESLARARDYIVRFVVAGMMADSTEIEKRN</sequence>
<feature type="domain" description="HTH tetR-type" evidence="3">
    <location>
        <begin position="9"/>
        <end position="69"/>
    </location>
</feature>
<organism evidence="4 5">
    <name type="scientific">Dictyobacter halimunensis</name>
    <dbReference type="NCBI Taxonomy" id="3026934"/>
    <lineage>
        <taxon>Bacteria</taxon>
        <taxon>Bacillati</taxon>
        <taxon>Chloroflexota</taxon>
        <taxon>Ktedonobacteria</taxon>
        <taxon>Ktedonobacterales</taxon>
        <taxon>Dictyobacteraceae</taxon>
        <taxon>Dictyobacter</taxon>
    </lineage>
</organism>
<protein>
    <submittedName>
        <fullName evidence="4">TetR family transcriptional regulator</fullName>
    </submittedName>
</protein>
<evidence type="ECO:0000313" key="5">
    <source>
        <dbReference type="Proteomes" id="UP001344906"/>
    </source>
</evidence>
<evidence type="ECO:0000313" key="4">
    <source>
        <dbReference type="EMBL" id="GLV53732.1"/>
    </source>
</evidence>
<dbReference type="InterPro" id="IPR041474">
    <property type="entry name" value="NicS_C"/>
</dbReference>
<gene>
    <name evidence="4" type="ORF">KDH_05840</name>
</gene>
<dbReference type="InterPro" id="IPR001647">
    <property type="entry name" value="HTH_TetR"/>
</dbReference>
<dbReference type="PROSITE" id="PS50977">
    <property type="entry name" value="HTH_TETR_2"/>
    <property type="match status" value="1"/>
</dbReference>
<dbReference type="SUPFAM" id="SSF46689">
    <property type="entry name" value="Homeodomain-like"/>
    <property type="match status" value="1"/>
</dbReference>
<dbReference type="SUPFAM" id="SSF48498">
    <property type="entry name" value="Tetracyclin repressor-like, C-terminal domain"/>
    <property type="match status" value="1"/>
</dbReference>
<keyword evidence="5" id="KW-1185">Reference proteome</keyword>
<accession>A0ABQ6FKI4</accession>
<comment type="caution">
    <text evidence="4">The sequence shown here is derived from an EMBL/GenBank/DDBJ whole genome shotgun (WGS) entry which is preliminary data.</text>
</comment>
<dbReference type="PANTHER" id="PTHR30328">
    <property type="entry name" value="TRANSCRIPTIONAL REPRESSOR"/>
    <property type="match status" value="1"/>
</dbReference>
<dbReference type="Gene3D" id="1.10.357.10">
    <property type="entry name" value="Tetracycline Repressor, domain 2"/>
    <property type="match status" value="1"/>
</dbReference>
<dbReference type="InterPro" id="IPR050109">
    <property type="entry name" value="HTH-type_TetR-like_transc_reg"/>
</dbReference>
<dbReference type="Pfam" id="PF17938">
    <property type="entry name" value="TetR_C_29"/>
    <property type="match status" value="1"/>
</dbReference>
<evidence type="ECO:0000256" key="2">
    <source>
        <dbReference type="PROSITE-ProRule" id="PRU00335"/>
    </source>
</evidence>
<evidence type="ECO:0000259" key="3">
    <source>
        <dbReference type="PROSITE" id="PS50977"/>
    </source>
</evidence>
<dbReference type="EMBL" id="BSRI01000001">
    <property type="protein sequence ID" value="GLV53732.1"/>
    <property type="molecule type" value="Genomic_DNA"/>
</dbReference>
<reference evidence="4 5" key="1">
    <citation type="submission" date="2023-02" db="EMBL/GenBank/DDBJ databases">
        <title>Dictyobacter halimunensis sp. nov., a new member of the class Ktedonobacteria from forest soil in a geothermal area.</title>
        <authorList>
            <person name="Rachmania M.K."/>
            <person name="Ningsih F."/>
            <person name="Sakai Y."/>
            <person name="Yabe S."/>
            <person name="Yokota A."/>
            <person name="Sjamsuridzal W."/>
        </authorList>
    </citation>
    <scope>NUCLEOTIDE SEQUENCE [LARGE SCALE GENOMIC DNA]</scope>
    <source>
        <strain evidence="4 5">S3.2.2.5</strain>
    </source>
</reference>
<name>A0ABQ6FKI4_9CHLR</name>
<dbReference type="Proteomes" id="UP001344906">
    <property type="component" value="Unassembled WGS sequence"/>
</dbReference>